<name>A0A179FHA3_METCM</name>
<evidence type="ECO:0000313" key="3">
    <source>
        <dbReference type="Proteomes" id="UP000078397"/>
    </source>
</evidence>
<comment type="caution">
    <text evidence="2">The sequence shown here is derived from an EMBL/GenBank/DDBJ whole genome shotgun (WGS) entry which is preliminary data.</text>
</comment>
<organism evidence="2 3">
    <name type="scientific">Pochonia chlamydosporia 170</name>
    <dbReference type="NCBI Taxonomy" id="1380566"/>
    <lineage>
        <taxon>Eukaryota</taxon>
        <taxon>Fungi</taxon>
        <taxon>Dikarya</taxon>
        <taxon>Ascomycota</taxon>
        <taxon>Pezizomycotina</taxon>
        <taxon>Sordariomycetes</taxon>
        <taxon>Hypocreomycetidae</taxon>
        <taxon>Hypocreales</taxon>
        <taxon>Clavicipitaceae</taxon>
        <taxon>Pochonia</taxon>
    </lineage>
</organism>
<sequence>MKAQTILITLFAAVALAAPADEPTRVVRNPTKVQHKRYYGEQFCDCVDDCTNANAGSGGEGGVGLGACMDGCYDFPTPTAGTCSELGG</sequence>
<protein>
    <submittedName>
        <fullName evidence="2">Uncharacterized protein</fullName>
    </submittedName>
</protein>
<feature type="chain" id="PRO_5008101678" evidence="1">
    <location>
        <begin position="18"/>
        <end position="88"/>
    </location>
</feature>
<dbReference type="EMBL" id="LSBJ02000005">
    <property type="protein sequence ID" value="OAQ64429.1"/>
    <property type="molecule type" value="Genomic_DNA"/>
</dbReference>
<dbReference type="AlphaFoldDB" id="A0A179FHA3"/>
<reference evidence="2 3" key="1">
    <citation type="journal article" date="2016" name="PLoS Pathog.">
        <title>Biosynthesis of antibiotic leucinostatins in bio-control fungus Purpureocillium lilacinum and their inhibition on phytophthora revealed by genome mining.</title>
        <authorList>
            <person name="Wang G."/>
            <person name="Liu Z."/>
            <person name="Lin R."/>
            <person name="Li E."/>
            <person name="Mao Z."/>
            <person name="Ling J."/>
            <person name="Yang Y."/>
            <person name="Yin W.B."/>
            <person name="Xie B."/>
        </authorList>
    </citation>
    <scope>NUCLEOTIDE SEQUENCE [LARGE SCALE GENOMIC DNA]</scope>
    <source>
        <strain evidence="2">170</strain>
    </source>
</reference>
<dbReference type="KEGG" id="pchm:VFPPC_16212"/>
<keyword evidence="1" id="KW-0732">Signal</keyword>
<accession>A0A179FHA3</accession>
<proteinExistence type="predicted"/>
<dbReference type="Proteomes" id="UP000078397">
    <property type="component" value="Unassembled WGS sequence"/>
</dbReference>
<dbReference type="RefSeq" id="XP_018141743.1">
    <property type="nucleotide sequence ID" value="XM_018293965.1"/>
</dbReference>
<feature type="signal peptide" evidence="1">
    <location>
        <begin position="1"/>
        <end position="17"/>
    </location>
</feature>
<keyword evidence="3" id="KW-1185">Reference proteome</keyword>
<gene>
    <name evidence="2" type="ORF">VFPPC_16212</name>
</gene>
<evidence type="ECO:0000256" key="1">
    <source>
        <dbReference type="SAM" id="SignalP"/>
    </source>
</evidence>
<evidence type="ECO:0000313" key="2">
    <source>
        <dbReference type="EMBL" id="OAQ64429.1"/>
    </source>
</evidence>
<dbReference type="GeneID" id="28857959"/>